<dbReference type="HOGENOM" id="CLU_051166_0_0_0"/>
<keyword evidence="4" id="KW-1185">Reference proteome</keyword>
<dbReference type="STRING" id="530564.Psta_4312"/>
<name>D2R4Z8_PIRSD</name>
<dbReference type="Gene3D" id="2.60.120.560">
    <property type="entry name" value="Exo-inulinase, domain 1"/>
    <property type="match status" value="1"/>
</dbReference>
<evidence type="ECO:0000313" key="3">
    <source>
        <dbReference type="EMBL" id="ADB18960.1"/>
    </source>
</evidence>
<dbReference type="OrthoDB" id="176168at2"/>
<evidence type="ECO:0000256" key="1">
    <source>
        <dbReference type="SAM" id="SignalP"/>
    </source>
</evidence>
<dbReference type="EMBL" id="CP001848">
    <property type="protein sequence ID" value="ADB18960.1"/>
    <property type="molecule type" value="Genomic_DNA"/>
</dbReference>
<dbReference type="eggNOG" id="COG2010">
    <property type="taxonomic scope" value="Bacteria"/>
</dbReference>
<gene>
    <name evidence="3" type="ordered locus">Psta_4312</name>
</gene>
<evidence type="ECO:0000313" key="4">
    <source>
        <dbReference type="Proteomes" id="UP000001887"/>
    </source>
</evidence>
<organism evidence="3 4">
    <name type="scientific">Pirellula staleyi (strain ATCC 27377 / DSM 6068 / ICPB 4128)</name>
    <name type="common">Pirella staleyi</name>
    <dbReference type="NCBI Taxonomy" id="530564"/>
    <lineage>
        <taxon>Bacteria</taxon>
        <taxon>Pseudomonadati</taxon>
        <taxon>Planctomycetota</taxon>
        <taxon>Planctomycetia</taxon>
        <taxon>Pirellulales</taxon>
        <taxon>Pirellulaceae</taxon>
        <taxon>Pirellula</taxon>
    </lineage>
</organism>
<sequence precursor="true">MRFATSLVLVLLLSTAQLALAADPPAGKKNLVATDLTQVDAHFALQGEYAGTAWWPNYGYVHAGLQVVAYGDGKFEAAMLRGGLPGAGWDLSPRLTFQGTRAGDSVSFTSGDLKIVVGESAAEVFSAGGNSVGKLAKASRKSPSEGLQPPSNARILFSGNETSAFEKAKVTPDGLLLAGFQTKQPVGDFRLHVEFRTPYMPYAKGQARGNSGVYIQTRYEVQVLDSFGLEGIENECGSLYRQKRPDLNMCLPPLAWQTYDIYFSQPKWSADGKTKLANARITVIHNGVPVHWHREIIAKTGGGKVEAPTLLPINFQDHGNPVAFRNLWIVDGQGDWAAPSGQTAGRGRLLRWLRPRCR</sequence>
<reference evidence="3 4" key="1">
    <citation type="journal article" date="2009" name="Stand. Genomic Sci.">
        <title>Complete genome sequence of Pirellula staleyi type strain (ATCC 27377).</title>
        <authorList>
            <person name="Clum A."/>
            <person name="Tindall B.J."/>
            <person name="Sikorski J."/>
            <person name="Ivanova N."/>
            <person name="Mavrommatis K."/>
            <person name="Lucas S."/>
            <person name="Glavina del Rio T."/>
            <person name="Nolan M."/>
            <person name="Chen F."/>
            <person name="Tice H."/>
            <person name="Pitluck S."/>
            <person name="Cheng J.F."/>
            <person name="Chertkov O."/>
            <person name="Brettin T."/>
            <person name="Han C."/>
            <person name="Detter J.C."/>
            <person name="Kuske C."/>
            <person name="Bruce D."/>
            <person name="Goodwin L."/>
            <person name="Ovchinikova G."/>
            <person name="Pati A."/>
            <person name="Mikhailova N."/>
            <person name="Chen A."/>
            <person name="Palaniappan K."/>
            <person name="Land M."/>
            <person name="Hauser L."/>
            <person name="Chang Y.J."/>
            <person name="Jeffries C.D."/>
            <person name="Chain P."/>
            <person name="Rohde M."/>
            <person name="Goker M."/>
            <person name="Bristow J."/>
            <person name="Eisen J.A."/>
            <person name="Markowitz V."/>
            <person name="Hugenholtz P."/>
            <person name="Kyrpides N.C."/>
            <person name="Klenk H.P."/>
            <person name="Lapidus A."/>
        </authorList>
    </citation>
    <scope>NUCLEOTIDE SEQUENCE [LARGE SCALE GENOMIC DNA]</scope>
    <source>
        <strain evidence="4">ATCC 27377 / DSM 6068 / ICPB 4128</strain>
    </source>
</reference>
<accession>D2R4Z8</accession>
<dbReference type="PANTHER" id="PTHR33546">
    <property type="entry name" value="LARGE, MULTIFUNCTIONAL SECRETED PROTEIN-RELATED"/>
    <property type="match status" value="1"/>
</dbReference>
<keyword evidence="1" id="KW-0732">Signal</keyword>
<feature type="chain" id="PRO_5003035471" description="3-keto-alpha-glucoside-1,2-lyase/3-keto-2-hydroxy-glucal hydratase domain-containing protein" evidence="1">
    <location>
        <begin position="22"/>
        <end position="358"/>
    </location>
</feature>
<dbReference type="Pfam" id="PF06439">
    <property type="entry name" value="3keto-disac_hyd"/>
    <property type="match status" value="1"/>
</dbReference>
<dbReference type="PANTHER" id="PTHR33546:SF1">
    <property type="entry name" value="LARGE, MULTIFUNCTIONAL SECRETED PROTEIN"/>
    <property type="match status" value="1"/>
</dbReference>
<feature type="domain" description="3-keto-alpha-glucoside-1,2-lyase/3-keto-2-hydroxy-glucal hydratase" evidence="2">
    <location>
        <begin position="156"/>
        <end position="329"/>
    </location>
</feature>
<dbReference type="AlphaFoldDB" id="D2R4Z8"/>
<evidence type="ECO:0000259" key="2">
    <source>
        <dbReference type="Pfam" id="PF06439"/>
    </source>
</evidence>
<dbReference type="Proteomes" id="UP000001887">
    <property type="component" value="Chromosome"/>
</dbReference>
<dbReference type="GO" id="GO:0016787">
    <property type="term" value="F:hydrolase activity"/>
    <property type="evidence" value="ECO:0007669"/>
    <property type="project" value="InterPro"/>
</dbReference>
<dbReference type="KEGG" id="psl:Psta_4312"/>
<feature type="signal peptide" evidence="1">
    <location>
        <begin position="1"/>
        <end position="21"/>
    </location>
</feature>
<dbReference type="InterPro" id="IPR010496">
    <property type="entry name" value="AL/BT2_dom"/>
</dbReference>
<proteinExistence type="predicted"/>
<protein>
    <recommendedName>
        <fullName evidence="2">3-keto-alpha-glucoside-1,2-lyase/3-keto-2-hydroxy-glucal hydratase domain-containing protein</fullName>
    </recommendedName>
</protein>